<name>A0A2I0B1W3_9ASPA</name>
<keyword evidence="3" id="KW-1185">Reference proteome</keyword>
<reference evidence="2 3" key="1">
    <citation type="journal article" date="2017" name="Nature">
        <title>The Apostasia genome and the evolution of orchids.</title>
        <authorList>
            <person name="Zhang G.Q."/>
            <person name="Liu K.W."/>
            <person name="Li Z."/>
            <person name="Lohaus R."/>
            <person name="Hsiao Y.Y."/>
            <person name="Niu S.C."/>
            <person name="Wang J.Y."/>
            <person name="Lin Y.C."/>
            <person name="Xu Q."/>
            <person name="Chen L.J."/>
            <person name="Yoshida K."/>
            <person name="Fujiwara S."/>
            <person name="Wang Z.W."/>
            <person name="Zhang Y.Q."/>
            <person name="Mitsuda N."/>
            <person name="Wang M."/>
            <person name="Liu G.H."/>
            <person name="Pecoraro L."/>
            <person name="Huang H.X."/>
            <person name="Xiao X.J."/>
            <person name="Lin M."/>
            <person name="Wu X.Y."/>
            <person name="Wu W.L."/>
            <person name="Chen Y.Y."/>
            <person name="Chang S.B."/>
            <person name="Sakamoto S."/>
            <person name="Ohme-Takagi M."/>
            <person name="Yagi M."/>
            <person name="Zeng S.J."/>
            <person name="Shen C.Y."/>
            <person name="Yeh C.M."/>
            <person name="Luo Y.B."/>
            <person name="Tsai W.C."/>
            <person name="Van de Peer Y."/>
            <person name="Liu Z.J."/>
        </authorList>
    </citation>
    <scope>NUCLEOTIDE SEQUENCE [LARGE SCALE GENOMIC DNA]</scope>
    <source>
        <strain evidence="3">cv. Shenzhen</strain>
        <tissue evidence="2">Stem</tissue>
    </source>
</reference>
<sequence>MAKPLALAAAAVFLLLLLPLVTSAPSTPPAAAAAAVEGGALYRVACRYDDDCWDPCQTSYCPDICGHPCPSVRCLNTNCWCSCGNIQAEDSTPPASRLGKWGSSPSPTQIKIASLAVVPAGHFIEEGKLDGTNRMHGIGGGRPLLRRKWPVTCASTTEGPATCAEGRRCAWKADVVRGKPASSVEEPAASGQRRSGFFCHDLGHVWLKEKFRKSPL</sequence>
<protein>
    <submittedName>
        <fullName evidence="2">Uncharacterized protein</fullName>
    </submittedName>
</protein>
<dbReference type="EMBL" id="KZ451923">
    <property type="protein sequence ID" value="PKA61762.1"/>
    <property type="molecule type" value="Genomic_DNA"/>
</dbReference>
<feature type="signal peptide" evidence="1">
    <location>
        <begin position="1"/>
        <end position="23"/>
    </location>
</feature>
<proteinExistence type="predicted"/>
<dbReference type="AlphaFoldDB" id="A0A2I0B1W3"/>
<evidence type="ECO:0000313" key="2">
    <source>
        <dbReference type="EMBL" id="PKA61762.1"/>
    </source>
</evidence>
<organism evidence="2 3">
    <name type="scientific">Apostasia shenzhenica</name>
    <dbReference type="NCBI Taxonomy" id="1088818"/>
    <lineage>
        <taxon>Eukaryota</taxon>
        <taxon>Viridiplantae</taxon>
        <taxon>Streptophyta</taxon>
        <taxon>Embryophyta</taxon>
        <taxon>Tracheophyta</taxon>
        <taxon>Spermatophyta</taxon>
        <taxon>Magnoliopsida</taxon>
        <taxon>Liliopsida</taxon>
        <taxon>Asparagales</taxon>
        <taxon>Orchidaceae</taxon>
        <taxon>Apostasioideae</taxon>
        <taxon>Apostasia</taxon>
    </lineage>
</organism>
<feature type="chain" id="PRO_5014198653" evidence="1">
    <location>
        <begin position="24"/>
        <end position="216"/>
    </location>
</feature>
<accession>A0A2I0B1W3</accession>
<gene>
    <name evidence="2" type="ORF">AXF42_Ash008593</name>
</gene>
<evidence type="ECO:0000313" key="3">
    <source>
        <dbReference type="Proteomes" id="UP000236161"/>
    </source>
</evidence>
<dbReference type="Proteomes" id="UP000236161">
    <property type="component" value="Unassembled WGS sequence"/>
</dbReference>
<evidence type="ECO:0000256" key="1">
    <source>
        <dbReference type="SAM" id="SignalP"/>
    </source>
</evidence>
<keyword evidence="1" id="KW-0732">Signal</keyword>